<dbReference type="InParanoid" id="W4JVR1"/>
<dbReference type="RefSeq" id="XP_009551809.1">
    <property type="nucleotide sequence ID" value="XM_009553514.1"/>
</dbReference>
<dbReference type="AlphaFoldDB" id="W4JVR1"/>
<name>W4JVR1_HETIT</name>
<dbReference type="GeneID" id="20672431"/>
<accession>W4JVR1</accession>
<reference evidence="1 2" key="1">
    <citation type="journal article" date="2012" name="New Phytol.">
        <title>Insight into trade-off between wood decay and parasitism from the genome of a fungal forest pathogen.</title>
        <authorList>
            <person name="Olson A."/>
            <person name="Aerts A."/>
            <person name="Asiegbu F."/>
            <person name="Belbahri L."/>
            <person name="Bouzid O."/>
            <person name="Broberg A."/>
            <person name="Canback B."/>
            <person name="Coutinho P.M."/>
            <person name="Cullen D."/>
            <person name="Dalman K."/>
            <person name="Deflorio G."/>
            <person name="van Diepen L.T."/>
            <person name="Dunand C."/>
            <person name="Duplessis S."/>
            <person name="Durling M."/>
            <person name="Gonthier P."/>
            <person name="Grimwood J."/>
            <person name="Fossdal C.G."/>
            <person name="Hansson D."/>
            <person name="Henrissat B."/>
            <person name="Hietala A."/>
            <person name="Himmelstrand K."/>
            <person name="Hoffmeister D."/>
            <person name="Hogberg N."/>
            <person name="James T.Y."/>
            <person name="Karlsson M."/>
            <person name="Kohler A."/>
            <person name="Kues U."/>
            <person name="Lee Y.H."/>
            <person name="Lin Y.C."/>
            <person name="Lind M."/>
            <person name="Lindquist E."/>
            <person name="Lombard V."/>
            <person name="Lucas S."/>
            <person name="Lunden K."/>
            <person name="Morin E."/>
            <person name="Murat C."/>
            <person name="Park J."/>
            <person name="Raffaello T."/>
            <person name="Rouze P."/>
            <person name="Salamov A."/>
            <person name="Schmutz J."/>
            <person name="Solheim H."/>
            <person name="Stahlberg J."/>
            <person name="Velez H."/>
            <person name="de Vries R.P."/>
            <person name="Wiebenga A."/>
            <person name="Woodward S."/>
            <person name="Yakovlev I."/>
            <person name="Garbelotto M."/>
            <person name="Martin F."/>
            <person name="Grigoriev I.V."/>
            <person name="Stenlid J."/>
        </authorList>
    </citation>
    <scope>NUCLEOTIDE SEQUENCE [LARGE SCALE GENOMIC DNA]</scope>
    <source>
        <strain evidence="1 2">TC 32-1</strain>
    </source>
</reference>
<dbReference type="HOGENOM" id="CLU_669138_0_0_1"/>
<gene>
    <name evidence="1" type="ORF">HETIRDRAFT_389963</name>
</gene>
<sequence length="411" mass="46962">MRMITSIPMDADAVPYASLPAWLDKFGMAGADRTLNISRSNLQMLWQGPHRWNFFIRSRFGPGDCGIELILLFLKRQQQWLPVPIAIPDDWKTSGGSLLDATLTAALTEYLNKQLHDYVEFKPRESISDIAYPHAKITLHEIRDPTLKIYDIRWMLFKLFSKCDADRYIGFHEHLPGSLFSFVLPSVCYQIPGCDVIRFTPIALPIYCAGFGSSVRLDFACTPSKCMLPNGLPGGFSPVLFAVDYVDSIPDLTRHEIEPDQPSEGSYAFPDRSHGIVKLAKIFEPALQLLVTYIVKKYQAPDGQWIPEWNPLRSEIPHLRPDLPEDLFFYAINHSKSDCMVYAFFPRYSVTPSGRVEWGFCCSEAYRLPSLIASASMRDRMRVVKTLLRVQRHTVRITEVFTELSRAYMAY</sequence>
<dbReference type="OrthoDB" id="3052275at2759"/>
<dbReference type="KEGG" id="hir:HETIRDRAFT_389963"/>
<protein>
    <submittedName>
        <fullName evidence="1">Uncharacterized protein</fullName>
    </submittedName>
</protein>
<evidence type="ECO:0000313" key="2">
    <source>
        <dbReference type="Proteomes" id="UP000030671"/>
    </source>
</evidence>
<dbReference type="Proteomes" id="UP000030671">
    <property type="component" value="Unassembled WGS sequence"/>
</dbReference>
<keyword evidence="2" id="KW-1185">Reference proteome</keyword>
<proteinExistence type="predicted"/>
<dbReference type="EMBL" id="KI925464">
    <property type="protein sequence ID" value="ETW76951.1"/>
    <property type="molecule type" value="Genomic_DNA"/>
</dbReference>
<organism evidence="1 2">
    <name type="scientific">Heterobasidion irregulare (strain TC 32-1)</name>
    <dbReference type="NCBI Taxonomy" id="747525"/>
    <lineage>
        <taxon>Eukaryota</taxon>
        <taxon>Fungi</taxon>
        <taxon>Dikarya</taxon>
        <taxon>Basidiomycota</taxon>
        <taxon>Agaricomycotina</taxon>
        <taxon>Agaricomycetes</taxon>
        <taxon>Russulales</taxon>
        <taxon>Bondarzewiaceae</taxon>
        <taxon>Heterobasidion</taxon>
        <taxon>Heterobasidion annosum species complex</taxon>
    </lineage>
</organism>
<evidence type="ECO:0000313" key="1">
    <source>
        <dbReference type="EMBL" id="ETW76951.1"/>
    </source>
</evidence>